<dbReference type="Gene3D" id="3.30.70.360">
    <property type="match status" value="1"/>
</dbReference>
<dbReference type="InterPro" id="IPR036264">
    <property type="entry name" value="Bact_exopeptidase_dim_dom"/>
</dbReference>
<dbReference type="Gene3D" id="3.40.630.10">
    <property type="entry name" value="Zn peptidases"/>
    <property type="match status" value="1"/>
</dbReference>
<dbReference type="PANTHER" id="PTHR43808">
    <property type="entry name" value="ACETYLORNITHINE DEACETYLASE"/>
    <property type="match status" value="1"/>
</dbReference>
<keyword evidence="3" id="KW-0479">Metal-binding</keyword>
<comment type="cofactor">
    <cofactor evidence="1">
        <name>Zn(2+)</name>
        <dbReference type="ChEBI" id="CHEBI:29105"/>
    </cofactor>
</comment>
<protein>
    <submittedName>
        <fullName evidence="7">M20/M25/M40 family metallo-hydrolase</fullName>
    </submittedName>
</protein>
<evidence type="ECO:0000313" key="7">
    <source>
        <dbReference type="EMBL" id="MST32529.1"/>
    </source>
</evidence>
<comment type="similarity">
    <text evidence="2">Belongs to the peptidase M20A family.</text>
</comment>
<accession>A0ABW9QSV6</accession>
<reference evidence="7 8" key="1">
    <citation type="submission" date="2019-11" db="EMBL/GenBank/DDBJ databases">
        <title>Acidiferrimicrobium australis gen. nov., sp. nov., an acidophilic and obligately heterotrophic, member of the Actinobacteria that catalyses dissimilatory oxido- reduction of iron isolated from metal-rich acidic water in Chile.</title>
        <authorList>
            <person name="Gonzalez D."/>
            <person name="Huber K."/>
            <person name="Hedrich S."/>
            <person name="Rojas-Villalobos C."/>
            <person name="Quatrini R."/>
            <person name="Dinamarca M.A."/>
            <person name="Schwarz A."/>
            <person name="Canales C."/>
            <person name="Nancucheo I."/>
        </authorList>
    </citation>
    <scope>NUCLEOTIDE SEQUENCE [LARGE SCALE GENOMIC DNA]</scope>
    <source>
        <strain evidence="7 8">USS-CCA1</strain>
    </source>
</reference>
<dbReference type="EMBL" id="WJHE01000322">
    <property type="protein sequence ID" value="MST32529.1"/>
    <property type="molecule type" value="Genomic_DNA"/>
</dbReference>
<sequence>MSQSQDPEVVDLLQQLIRNRCVNDGSDTSGHEAASAELLAGLVARSGADIERYEPTPGRASVVARIEGSDPDAPSLCYLGHTDVVPANEDTWSRDPFGGELVDGEVWGRGAIDMLNLTAAMSLAFARLARAGWQPRGTLVLAAVADEEALGSHGAGWLVEHAPDAVTTDYLITETGGMPLAGPGGKLLPVPVAEKGSCWCRLRVHGEAGHASMPFRTDNALVTAAEVVRRLARHRPVAEIHDSWRALVDAMGWPPEVTAAMLDPERVDGALDELAAADLVLVREAHACTHTTIAPTIVHGGSKINTIPDRVDLDVDIRTLPGWGPQEVRAMIADALGDLAPRVEIVDALDDPATASRFDTPLWDRLAALAARFHPDGRLVPTLQVGATDARFFRRRGTVSYGFGMFSDRIGYDRFGAMFHGDDERIDVESLAWSAAAFEQLARDFLGG</sequence>
<dbReference type="Pfam" id="PF01546">
    <property type="entry name" value="Peptidase_M20"/>
    <property type="match status" value="1"/>
</dbReference>
<evidence type="ECO:0000256" key="5">
    <source>
        <dbReference type="ARBA" id="ARBA00022833"/>
    </source>
</evidence>
<dbReference type="Pfam" id="PF07687">
    <property type="entry name" value="M20_dimer"/>
    <property type="match status" value="1"/>
</dbReference>
<dbReference type="InterPro" id="IPR011650">
    <property type="entry name" value="Peptidase_M20_dimer"/>
</dbReference>
<evidence type="ECO:0000313" key="8">
    <source>
        <dbReference type="Proteomes" id="UP000437736"/>
    </source>
</evidence>
<evidence type="ECO:0000256" key="3">
    <source>
        <dbReference type="ARBA" id="ARBA00022723"/>
    </source>
</evidence>
<dbReference type="Proteomes" id="UP000437736">
    <property type="component" value="Unassembled WGS sequence"/>
</dbReference>
<organism evidence="7 8">
    <name type="scientific">Acidiferrimicrobium australe</name>
    <dbReference type="NCBI Taxonomy" id="2664430"/>
    <lineage>
        <taxon>Bacteria</taxon>
        <taxon>Bacillati</taxon>
        <taxon>Actinomycetota</taxon>
        <taxon>Acidimicrobiia</taxon>
        <taxon>Acidimicrobiales</taxon>
        <taxon>Acidimicrobiaceae</taxon>
        <taxon>Acidiferrimicrobium</taxon>
    </lineage>
</organism>
<evidence type="ECO:0000256" key="4">
    <source>
        <dbReference type="ARBA" id="ARBA00022801"/>
    </source>
</evidence>
<name>A0ABW9QSV6_9ACTN</name>
<evidence type="ECO:0000259" key="6">
    <source>
        <dbReference type="Pfam" id="PF07687"/>
    </source>
</evidence>
<keyword evidence="5" id="KW-0862">Zinc</keyword>
<dbReference type="InterPro" id="IPR002933">
    <property type="entry name" value="Peptidase_M20"/>
</dbReference>
<proteinExistence type="inferred from homology"/>
<feature type="domain" description="Peptidase M20 dimerisation" evidence="6">
    <location>
        <begin position="192"/>
        <end position="342"/>
    </location>
</feature>
<dbReference type="Gene3D" id="1.10.150.900">
    <property type="match status" value="1"/>
</dbReference>
<dbReference type="SUPFAM" id="SSF53187">
    <property type="entry name" value="Zn-dependent exopeptidases"/>
    <property type="match status" value="1"/>
</dbReference>
<dbReference type="PANTHER" id="PTHR43808:SF8">
    <property type="entry name" value="PEPTIDASE M20 DIMERISATION DOMAIN-CONTAINING PROTEIN"/>
    <property type="match status" value="1"/>
</dbReference>
<gene>
    <name evidence="7" type="ORF">GHK86_07310</name>
</gene>
<keyword evidence="8" id="KW-1185">Reference proteome</keyword>
<evidence type="ECO:0000256" key="2">
    <source>
        <dbReference type="ARBA" id="ARBA00006247"/>
    </source>
</evidence>
<dbReference type="SUPFAM" id="SSF55031">
    <property type="entry name" value="Bacterial exopeptidase dimerisation domain"/>
    <property type="match status" value="1"/>
</dbReference>
<comment type="caution">
    <text evidence="7">The sequence shown here is derived from an EMBL/GenBank/DDBJ whole genome shotgun (WGS) entry which is preliminary data.</text>
</comment>
<evidence type="ECO:0000256" key="1">
    <source>
        <dbReference type="ARBA" id="ARBA00001947"/>
    </source>
</evidence>
<dbReference type="InterPro" id="IPR050072">
    <property type="entry name" value="Peptidase_M20A"/>
</dbReference>
<keyword evidence="4" id="KW-0378">Hydrolase</keyword>